<gene>
    <name evidence="4" type="ORF">SAMN05660472_00093</name>
</gene>
<dbReference type="AlphaFoldDB" id="A0A1G8X1U9"/>
<dbReference type="EMBL" id="FNFP01000001">
    <property type="protein sequence ID" value="SDJ84513.1"/>
    <property type="molecule type" value="Genomic_DNA"/>
</dbReference>
<dbReference type="OrthoDB" id="2065578at2"/>
<dbReference type="InterPro" id="IPR001119">
    <property type="entry name" value="SLH_dom"/>
</dbReference>
<sequence>MKKARKLLILSITLLLLVSTTMTSFASTPFRDVSGTHWARQHITRMAEKKIIGGMLDEGGNPIFMPDASVTKPQALQMIYNTLAASGKLKSTQNYTEKYKSVMVSNSVPTWAHQAVAYALEHSLLPGSELAGLMNGSQQTNATRQQVAVYLGRALEGNLPKDTTVAVNFIDREIISSEALPYVGLLVKHKIISGDNNNRFNPHNTITRAQMAAMSSSTYDVLKSEIIVEVTPPAEPKTTTKSRTIISADNRTIYVWDNDYRVEMYTVESNTEVTINGVKRSITNLARDQKANLVFNEDDELIKIEVNPSDNKYEGVVESTTIGNIYGTITVRNDSYSSDRRRVFRVYTTENVEIKLDGKTVGLQDLKEDHQVTVTYDGYNAIKIIADTKLRDTTGLLESSVNFARYPYTIRIRIANNEVRELELDEYVAVRRDGRRRNLEDLVRGDIIEVTIEKDKVTYIEATSINVKREDEGVIQSIVFGNPNKITIVGKEDKEVTYEVDTNVSVYIDDERATFHDLRVDYNIELELQGNVIITIEGKKIERRNSFDGEIVRFHDNINRIIVKVYNTDARKYEEIPVYVNNSTRILDEKGKEIDMRYLDRRDQVFITGRYDDDVFIATRIIVIND</sequence>
<evidence type="ECO:0000313" key="4">
    <source>
        <dbReference type="EMBL" id="SDJ84513.1"/>
    </source>
</evidence>
<evidence type="ECO:0000256" key="2">
    <source>
        <dbReference type="SAM" id="SignalP"/>
    </source>
</evidence>
<dbReference type="PROSITE" id="PS51272">
    <property type="entry name" value="SLH"/>
    <property type="match status" value="2"/>
</dbReference>
<dbReference type="RefSeq" id="WP_090548738.1">
    <property type="nucleotide sequence ID" value="NZ_FNFP01000001.1"/>
</dbReference>
<name>A0A1G8X1U9_9FIRM</name>
<proteinExistence type="predicted"/>
<dbReference type="Proteomes" id="UP000198718">
    <property type="component" value="Unassembled WGS sequence"/>
</dbReference>
<keyword evidence="2" id="KW-0732">Signal</keyword>
<feature type="domain" description="SLH" evidence="3">
    <location>
        <begin position="166"/>
        <end position="229"/>
    </location>
</feature>
<accession>A0A1G8X1U9</accession>
<feature type="domain" description="SLH" evidence="3">
    <location>
        <begin position="26"/>
        <end position="93"/>
    </location>
</feature>
<reference evidence="4 5" key="1">
    <citation type="submission" date="2016-10" db="EMBL/GenBank/DDBJ databases">
        <authorList>
            <person name="de Groot N.N."/>
        </authorList>
    </citation>
    <scope>NUCLEOTIDE SEQUENCE [LARGE SCALE GENOMIC DNA]</scope>
    <source>
        <strain evidence="4 5">DSM 18346</strain>
    </source>
</reference>
<feature type="chain" id="PRO_5011557812" evidence="2">
    <location>
        <begin position="27"/>
        <end position="626"/>
    </location>
</feature>
<keyword evidence="1" id="KW-0677">Repeat</keyword>
<evidence type="ECO:0000256" key="1">
    <source>
        <dbReference type="ARBA" id="ARBA00022737"/>
    </source>
</evidence>
<protein>
    <submittedName>
        <fullName evidence="4">S-layer homology domain-containing protein</fullName>
    </submittedName>
</protein>
<dbReference type="Pfam" id="PF00395">
    <property type="entry name" value="SLH"/>
    <property type="match status" value="2"/>
</dbReference>
<dbReference type="STRING" id="393762.SAMN05660472_00093"/>
<evidence type="ECO:0000259" key="3">
    <source>
        <dbReference type="PROSITE" id="PS51272"/>
    </source>
</evidence>
<keyword evidence="5" id="KW-1185">Reference proteome</keyword>
<evidence type="ECO:0000313" key="5">
    <source>
        <dbReference type="Proteomes" id="UP000198718"/>
    </source>
</evidence>
<feature type="signal peptide" evidence="2">
    <location>
        <begin position="1"/>
        <end position="26"/>
    </location>
</feature>
<organism evidence="4 5">
    <name type="scientific">Natronincola ferrireducens</name>
    <dbReference type="NCBI Taxonomy" id="393762"/>
    <lineage>
        <taxon>Bacteria</taxon>
        <taxon>Bacillati</taxon>
        <taxon>Bacillota</taxon>
        <taxon>Clostridia</taxon>
        <taxon>Peptostreptococcales</taxon>
        <taxon>Natronincolaceae</taxon>
        <taxon>Natronincola</taxon>
    </lineage>
</organism>